<dbReference type="SUPFAM" id="SSF141868">
    <property type="entry name" value="EAL domain-like"/>
    <property type="match status" value="1"/>
</dbReference>
<dbReference type="KEGG" id="echu:RQP59_07345"/>
<evidence type="ECO:0000313" key="4">
    <source>
        <dbReference type="Proteomes" id="UP001577381"/>
    </source>
</evidence>
<organism evidence="3">
    <name type="scientific">Enterobacter chuandaensis</name>
    <dbReference type="NCBI Taxonomy" id="2497875"/>
    <lineage>
        <taxon>Bacteria</taxon>
        <taxon>Pseudomonadati</taxon>
        <taxon>Pseudomonadota</taxon>
        <taxon>Gammaproteobacteria</taxon>
        <taxon>Enterobacterales</taxon>
        <taxon>Enterobacteriaceae</taxon>
        <taxon>Enterobacter</taxon>
        <taxon>Enterobacter cloacae complex</taxon>
    </lineage>
</organism>
<proteinExistence type="predicted"/>
<dbReference type="Proteomes" id="UP001577381">
    <property type="component" value="Unassembled WGS sequence"/>
</dbReference>
<sequence>MPYRLSFENAVRGIRFQPIYSVAEKVIGAWEILSLLQPGINHEEYFSSQSDQTCLNILCWQLQIIYKMKNKKRYYLNVPARLLCSSQAVQLLLPWLREGIILEVQDPHGFISLSCSERWAFNAHVRMIKSMGAELWLDDIRPDQFSDLVGDLTRFDGVKIDKSVVLEEPSSLSTLIADCARYVQFVLVEGVENSQHYEIAEESGSHFLQGFMWPEEQFYISYTPV</sequence>
<reference evidence="3" key="1">
    <citation type="submission" date="2023-09" db="EMBL/GenBank/DDBJ databases">
        <title>Coexistence of blaNDM-1 and blaKPC-2 in Enterobacter chuandaensis.</title>
        <authorList>
            <person name="Chen R."/>
        </authorList>
    </citation>
    <scope>NUCLEOTIDE SEQUENCE</scope>
    <source>
        <strain evidence="3">FAHZZU5885</strain>
    </source>
</reference>
<dbReference type="Gene3D" id="3.20.20.450">
    <property type="entry name" value="EAL domain"/>
    <property type="match status" value="1"/>
</dbReference>
<dbReference type="RefSeq" id="WP_265194213.1">
    <property type="nucleotide sequence ID" value="NZ_CP135253.1"/>
</dbReference>
<protein>
    <submittedName>
        <fullName evidence="3">EAL domain-containing protein</fullName>
    </submittedName>
</protein>
<dbReference type="EMBL" id="CP135253">
    <property type="protein sequence ID" value="WNS39358.1"/>
    <property type="molecule type" value="Genomic_DNA"/>
</dbReference>
<dbReference type="AlphaFoldDB" id="A0AA96M9G0"/>
<dbReference type="InterPro" id="IPR035919">
    <property type="entry name" value="EAL_sf"/>
</dbReference>
<accession>A0AA96M9G0</accession>
<evidence type="ECO:0000313" key="2">
    <source>
        <dbReference type="EMBL" id="MFB4718346.1"/>
    </source>
</evidence>
<evidence type="ECO:0000259" key="1">
    <source>
        <dbReference type="SMART" id="SM00052"/>
    </source>
</evidence>
<evidence type="ECO:0000313" key="3">
    <source>
        <dbReference type="EMBL" id="WNS39358.1"/>
    </source>
</evidence>
<dbReference type="Pfam" id="PF00563">
    <property type="entry name" value="EAL"/>
    <property type="match status" value="1"/>
</dbReference>
<reference evidence="2 4" key="2">
    <citation type="submission" date="2024-09" db="EMBL/GenBank/DDBJ databases">
        <title>Molecular characterization of Carbapenemase-producing Enterobacter cloacae Complex from Infections in Argentina.</title>
        <authorList>
            <person name="De Mendieta J.M."/>
            <person name="Gomez S."/>
        </authorList>
    </citation>
    <scope>NUCLEOTIDE SEQUENCE [LARGE SCALE GENOMIC DNA]</scope>
    <source>
        <strain evidence="2 4">M23267</strain>
    </source>
</reference>
<dbReference type="InterPro" id="IPR001633">
    <property type="entry name" value="EAL_dom"/>
</dbReference>
<keyword evidence="4" id="KW-1185">Reference proteome</keyword>
<name>A0AA96M9G0_9ENTR</name>
<feature type="domain" description="EAL" evidence="1">
    <location>
        <begin position="3"/>
        <end position="217"/>
    </location>
</feature>
<dbReference type="EMBL" id="JBHGSI010000001">
    <property type="protein sequence ID" value="MFB4718346.1"/>
    <property type="molecule type" value="Genomic_DNA"/>
</dbReference>
<gene>
    <name evidence="2" type="ORF">ACE3KR_05520</name>
    <name evidence="3" type="ORF">RQP59_07345</name>
</gene>
<dbReference type="SMART" id="SM00052">
    <property type="entry name" value="EAL"/>
    <property type="match status" value="1"/>
</dbReference>